<dbReference type="InterPro" id="IPR011333">
    <property type="entry name" value="SKP1/BTB/POZ_sf"/>
</dbReference>
<evidence type="ECO:0000256" key="9">
    <source>
        <dbReference type="PROSITE-ProRule" id="PRU00320"/>
    </source>
</evidence>
<keyword evidence="2" id="KW-0217">Developmental protein</keyword>
<evidence type="ECO:0000256" key="4">
    <source>
        <dbReference type="ARBA" id="ARBA00022902"/>
    </source>
</evidence>
<organism evidence="13 14">
    <name type="scientific">Megalurothrips usitatus</name>
    <name type="common">bean blossom thrips</name>
    <dbReference type="NCBI Taxonomy" id="439358"/>
    <lineage>
        <taxon>Eukaryota</taxon>
        <taxon>Metazoa</taxon>
        <taxon>Ecdysozoa</taxon>
        <taxon>Arthropoda</taxon>
        <taxon>Hexapoda</taxon>
        <taxon>Insecta</taxon>
        <taxon>Pterygota</taxon>
        <taxon>Neoptera</taxon>
        <taxon>Paraneoptera</taxon>
        <taxon>Thysanoptera</taxon>
        <taxon>Terebrantia</taxon>
        <taxon>Thripoidea</taxon>
        <taxon>Thripidae</taxon>
        <taxon>Megalurothrips</taxon>
    </lineage>
</organism>
<evidence type="ECO:0000256" key="3">
    <source>
        <dbReference type="ARBA" id="ARBA00022782"/>
    </source>
</evidence>
<gene>
    <name evidence="13" type="ORF">ONE63_009846</name>
</gene>
<dbReference type="GO" id="GO:0035167">
    <property type="term" value="P:larval lymph gland hemopoiesis"/>
    <property type="evidence" value="ECO:0007669"/>
    <property type="project" value="UniProtKB-ARBA"/>
</dbReference>
<feature type="region of interest" description="Disordered" evidence="10">
    <location>
        <begin position="199"/>
        <end position="234"/>
    </location>
</feature>
<evidence type="ECO:0000256" key="7">
    <source>
        <dbReference type="ARBA" id="ARBA00023242"/>
    </source>
</evidence>
<dbReference type="PANTHER" id="PTHR23110:SF111">
    <property type="entry name" value="LONGITUDINALS LACKING PROTEIN, ISOFORMS F_I_K_T"/>
    <property type="match status" value="1"/>
</dbReference>
<dbReference type="EMBL" id="JAPTSV010000008">
    <property type="protein sequence ID" value="KAJ1524996.1"/>
    <property type="molecule type" value="Genomic_DNA"/>
</dbReference>
<dbReference type="Proteomes" id="UP001075354">
    <property type="component" value="Chromosome 8"/>
</dbReference>
<dbReference type="InterPro" id="IPR007889">
    <property type="entry name" value="HTH_Psq"/>
</dbReference>
<dbReference type="SUPFAM" id="SSF46689">
    <property type="entry name" value="Homeodomain-like"/>
    <property type="match status" value="3"/>
</dbReference>
<dbReference type="GO" id="GO:0005634">
    <property type="term" value="C:nucleus"/>
    <property type="evidence" value="ECO:0007669"/>
    <property type="project" value="UniProtKB-SubCell"/>
</dbReference>
<name>A0AAV7XFZ0_9NEOP</name>
<dbReference type="SMART" id="SM00225">
    <property type="entry name" value="BTB"/>
    <property type="match status" value="1"/>
</dbReference>
<keyword evidence="6" id="KW-0804">Transcription</keyword>
<dbReference type="Gene3D" id="3.30.710.10">
    <property type="entry name" value="Potassium Channel Kv1.1, Chain A"/>
    <property type="match status" value="1"/>
</dbReference>
<evidence type="ECO:0000313" key="13">
    <source>
        <dbReference type="EMBL" id="KAJ1524996.1"/>
    </source>
</evidence>
<dbReference type="PROSITE" id="PS50960">
    <property type="entry name" value="HTH_PSQ"/>
    <property type="match status" value="1"/>
</dbReference>
<evidence type="ECO:0000256" key="5">
    <source>
        <dbReference type="ARBA" id="ARBA00023015"/>
    </source>
</evidence>
<dbReference type="Pfam" id="PF05225">
    <property type="entry name" value="HTH_psq"/>
    <property type="match status" value="2"/>
</dbReference>
<comment type="function">
    <text evidence="8">Putative transcription factor required for axon growth and guidance in the central and peripheral nervous systems. Repels CNS axons away from the midline by promoting the expression of the midline repellent sli and its receptor robo.</text>
</comment>
<dbReference type="GO" id="GO:0045476">
    <property type="term" value="P:nurse cell apoptotic process"/>
    <property type="evidence" value="ECO:0007669"/>
    <property type="project" value="UniProtKB-ARBA"/>
</dbReference>
<reference evidence="13" key="1">
    <citation type="submission" date="2022-12" db="EMBL/GenBank/DDBJ databases">
        <title>Chromosome-level genome assembly of the bean flower thrips Megalurothrips usitatus.</title>
        <authorList>
            <person name="Ma L."/>
            <person name="Liu Q."/>
            <person name="Li H."/>
            <person name="Cai W."/>
        </authorList>
    </citation>
    <scope>NUCLEOTIDE SEQUENCE</scope>
    <source>
        <strain evidence="13">Cailab_2022a</strain>
    </source>
</reference>
<keyword evidence="3" id="KW-0221">Differentiation</keyword>
<feature type="DNA-binding region" description="H-T-H motif" evidence="9">
    <location>
        <begin position="271"/>
        <end position="291"/>
    </location>
</feature>
<dbReference type="SUPFAM" id="SSF54695">
    <property type="entry name" value="POZ domain"/>
    <property type="match status" value="1"/>
</dbReference>
<feature type="domain" description="HTH psq-type" evidence="12">
    <location>
        <begin position="244"/>
        <end position="295"/>
    </location>
</feature>
<evidence type="ECO:0008006" key="15">
    <source>
        <dbReference type="Google" id="ProtNLM"/>
    </source>
</evidence>
<evidence type="ECO:0000256" key="6">
    <source>
        <dbReference type="ARBA" id="ARBA00023163"/>
    </source>
</evidence>
<keyword evidence="14" id="KW-1185">Reference proteome</keyword>
<dbReference type="GO" id="GO:0016199">
    <property type="term" value="P:axon midline choice point recognition"/>
    <property type="evidence" value="ECO:0007669"/>
    <property type="project" value="UniProtKB-ARBA"/>
</dbReference>
<dbReference type="GO" id="GO:0008406">
    <property type="term" value="P:gonad development"/>
    <property type="evidence" value="ECO:0007669"/>
    <property type="project" value="UniProtKB-ARBA"/>
</dbReference>
<comment type="subcellular location">
    <subcellularLocation>
        <location evidence="1 9">Nucleus</location>
    </subcellularLocation>
</comment>
<dbReference type="InterPro" id="IPR009057">
    <property type="entry name" value="Homeodomain-like_sf"/>
</dbReference>
<dbReference type="CDD" id="cd18315">
    <property type="entry name" value="BTB_POZ_BAB-like"/>
    <property type="match status" value="1"/>
</dbReference>
<evidence type="ECO:0000259" key="11">
    <source>
        <dbReference type="PROSITE" id="PS50097"/>
    </source>
</evidence>
<keyword evidence="7 9" id="KW-0539">Nucleus</keyword>
<dbReference type="Pfam" id="PF00651">
    <property type="entry name" value="BTB"/>
    <property type="match status" value="1"/>
</dbReference>
<keyword evidence="4" id="KW-0524">Neurogenesis</keyword>
<protein>
    <recommendedName>
        <fullName evidence="15">BTB domain-containing protein</fullName>
    </recommendedName>
</protein>
<proteinExistence type="predicted"/>
<dbReference type="PROSITE" id="PS50097">
    <property type="entry name" value="BTB"/>
    <property type="match status" value="1"/>
</dbReference>
<dbReference type="GO" id="GO:0003677">
    <property type="term" value="F:DNA binding"/>
    <property type="evidence" value="ECO:0007669"/>
    <property type="project" value="UniProtKB-UniRule"/>
</dbReference>
<feature type="domain" description="BTB" evidence="11">
    <location>
        <begin position="39"/>
        <end position="105"/>
    </location>
</feature>
<dbReference type="GO" id="GO:0007464">
    <property type="term" value="P:R3/R4 cell fate commitment"/>
    <property type="evidence" value="ECO:0007669"/>
    <property type="project" value="UniProtKB-ARBA"/>
</dbReference>
<dbReference type="AlphaFoldDB" id="A0AAV7XFZ0"/>
<evidence type="ECO:0000256" key="8">
    <source>
        <dbReference type="ARBA" id="ARBA00037382"/>
    </source>
</evidence>
<keyword evidence="9" id="KW-0238">DNA-binding</keyword>
<dbReference type="GO" id="GO:0045467">
    <property type="term" value="P:R7 cell development"/>
    <property type="evidence" value="ECO:0007669"/>
    <property type="project" value="UniProtKB-ARBA"/>
</dbReference>
<evidence type="ECO:0000313" key="14">
    <source>
        <dbReference type="Proteomes" id="UP001075354"/>
    </source>
</evidence>
<accession>A0AAV7XFZ0</accession>
<dbReference type="GO" id="GO:0007526">
    <property type="term" value="P:larval somatic muscle development"/>
    <property type="evidence" value="ECO:0007669"/>
    <property type="project" value="UniProtKB-ARBA"/>
</dbReference>
<dbReference type="InterPro" id="IPR000210">
    <property type="entry name" value="BTB/POZ_dom"/>
</dbReference>
<keyword evidence="5" id="KW-0805">Transcription regulation</keyword>
<dbReference type="PANTHER" id="PTHR23110">
    <property type="entry name" value="BTB DOMAIN TRANSCRIPTION FACTOR"/>
    <property type="match status" value="1"/>
</dbReference>
<evidence type="ECO:0000256" key="10">
    <source>
        <dbReference type="SAM" id="MobiDB-lite"/>
    </source>
</evidence>
<comment type="caution">
    <text evidence="13">The sequence shown here is derived from an EMBL/GenBank/DDBJ whole genome shotgun (WGS) entry which is preliminary data.</text>
</comment>
<evidence type="ECO:0000256" key="1">
    <source>
        <dbReference type="ARBA" id="ARBA00004123"/>
    </source>
</evidence>
<evidence type="ECO:0000259" key="12">
    <source>
        <dbReference type="PROSITE" id="PS50960"/>
    </source>
</evidence>
<dbReference type="InterPro" id="IPR051095">
    <property type="entry name" value="Dros_DevTransReg"/>
</dbReference>
<dbReference type="GO" id="GO:0006357">
    <property type="term" value="P:regulation of transcription by RNA polymerase II"/>
    <property type="evidence" value="ECO:0007669"/>
    <property type="project" value="TreeGrafter"/>
</dbReference>
<evidence type="ECO:0000256" key="2">
    <source>
        <dbReference type="ARBA" id="ARBA00022473"/>
    </source>
</evidence>
<feature type="compositionally biased region" description="Polar residues" evidence="10">
    <location>
        <begin position="211"/>
        <end position="231"/>
    </location>
</feature>
<dbReference type="GO" id="GO:0048813">
    <property type="term" value="P:dendrite morphogenesis"/>
    <property type="evidence" value="ECO:0007669"/>
    <property type="project" value="UniProtKB-ARBA"/>
</dbReference>
<sequence length="510" mass="56293">MDAIESNSLNADNFCFKWSNYQSHVVGVLVQLLEAQSMVDVTLCASSGEKLFAHKIVLCAASSYFEEIFSSLDDYHPVVILSEVESRVLRSILEFVYHGELNVHASQLTEVLQVAAALQIRGLTEVSDQLPLLVSSDTEVLPPIHLGESERQEVPVLEEVVSNEVDMASYHCDADTEPTTLGDVEYENPSTLQRLQLKQSGELQGDEPVDGTNSELQTGENCSNESESWTADSHLVINAQEQKKKKRRERKEYSEEQLAAALRDLKSGQLLRETAHAHNIPRSTLYVRAKAKGIPITVTRQEHSGENVNAAVQAVNKGASLQQASEMYQIPKTVLWRRVKAAGAGSSRVSARSYGPLHWQAAVQALQEGQNLSRVSARYQIPKTTLFREKSRLIEAGKLPWSSLKKQESQSHSMKHSRLKEAVAACKDGKMSQAVASITYQVPKTTIWRKLHKGTQQGSESDSGEVRSIEVTESGAEDTAGVVSGSLQDQTHFTFIEIVGEDFSTSSLMI</sequence>
<dbReference type="Gene3D" id="1.10.10.60">
    <property type="entry name" value="Homeodomain-like"/>
    <property type="match status" value="3"/>
</dbReference>